<dbReference type="EMBL" id="AM473227">
    <property type="protein sequence ID" value="CAN72761.1"/>
    <property type="molecule type" value="Genomic_DNA"/>
</dbReference>
<sequence length="110" mass="11312">MVSPMRGAGPEIVPGTQLSFLPSPCGRNIPPNPDAAAPAPTSRIVLSHTKDDATLNLQNVAAAAPSRFNEVGLYAPSQSQGLSPMNQQTVASVGSKTAASNPLETSIDLF</sequence>
<dbReference type="AlphaFoldDB" id="A5BW17"/>
<protein>
    <submittedName>
        <fullName evidence="2">Uncharacterized protein</fullName>
    </submittedName>
</protein>
<proteinExistence type="predicted"/>
<reference evidence="2" key="1">
    <citation type="journal article" date="2007" name="PLoS ONE">
        <title>The first genome sequence of an elite grapevine cultivar (Pinot noir Vitis vinifera L.): coping with a highly heterozygous genome.</title>
        <authorList>
            <person name="Velasco R."/>
            <person name="Zharkikh A."/>
            <person name="Troggio M."/>
            <person name="Cartwright D.A."/>
            <person name="Cestaro A."/>
            <person name="Pruss D."/>
            <person name="Pindo M."/>
            <person name="FitzGerald L.M."/>
            <person name="Vezzulli S."/>
            <person name="Reid J."/>
            <person name="Malacarne G."/>
            <person name="Iliev D."/>
            <person name="Coppola G."/>
            <person name="Wardell B."/>
            <person name="Micheletti D."/>
            <person name="Macalma T."/>
            <person name="Facci M."/>
            <person name="Mitchell J.T."/>
            <person name="Perazzolli M."/>
            <person name="Eldredge G."/>
            <person name="Gatto P."/>
            <person name="Oyzerski R."/>
            <person name="Moretto M."/>
            <person name="Gutin N."/>
            <person name="Stefanini M."/>
            <person name="Chen Y."/>
            <person name="Segala C."/>
            <person name="Davenport C."/>
            <person name="Dematte L."/>
            <person name="Mraz A."/>
            <person name="Battilana J."/>
            <person name="Stormo K."/>
            <person name="Costa F."/>
            <person name="Tao Q."/>
            <person name="Si-Ammour A."/>
            <person name="Harkins T."/>
            <person name="Lackey A."/>
            <person name="Perbost C."/>
            <person name="Taillon B."/>
            <person name="Stella A."/>
            <person name="Solovyev V."/>
            <person name="Fawcett J.A."/>
            <person name="Sterck L."/>
            <person name="Vandepoele K."/>
            <person name="Grando S.M."/>
            <person name="Toppo S."/>
            <person name="Moser C."/>
            <person name="Lanchbury J."/>
            <person name="Bogden R."/>
            <person name="Skolnick M."/>
            <person name="Sgaramella V."/>
            <person name="Bhatnagar S.K."/>
            <person name="Fontana P."/>
            <person name="Gutin A."/>
            <person name="Van de Peer Y."/>
            <person name="Salamini F."/>
            <person name="Viola R."/>
        </authorList>
    </citation>
    <scope>NUCLEOTIDE SEQUENCE</scope>
</reference>
<feature type="region of interest" description="Disordered" evidence="1">
    <location>
        <begin position="1"/>
        <end position="39"/>
    </location>
</feature>
<feature type="region of interest" description="Disordered" evidence="1">
    <location>
        <begin position="78"/>
        <end position="99"/>
    </location>
</feature>
<accession>A5BW17</accession>
<evidence type="ECO:0000256" key="1">
    <source>
        <dbReference type="SAM" id="MobiDB-lite"/>
    </source>
</evidence>
<evidence type="ECO:0000313" key="2">
    <source>
        <dbReference type="EMBL" id="CAN72761.1"/>
    </source>
</evidence>
<organism evidence="2">
    <name type="scientific">Vitis vinifera</name>
    <name type="common">Grape</name>
    <dbReference type="NCBI Taxonomy" id="29760"/>
    <lineage>
        <taxon>Eukaryota</taxon>
        <taxon>Viridiplantae</taxon>
        <taxon>Streptophyta</taxon>
        <taxon>Embryophyta</taxon>
        <taxon>Tracheophyta</taxon>
        <taxon>Spermatophyta</taxon>
        <taxon>Magnoliopsida</taxon>
        <taxon>eudicotyledons</taxon>
        <taxon>Gunneridae</taxon>
        <taxon>Pentapetalae</taxon>
        <taxon>rosids</taxon>
        <taxon>Vitales</taxon>
        <taxon>Vitaceae</taxon>
        <taxon>Viteae</taxon>
        <taxon>Vitis</taxon>
    </lineage>
</organism>
<name>A5BW17_VITVI</name>
<gene>
    <name evidence="2" type="ORF">VITISV_014946</name>
</gene>